<comment type="caution">
    <text evidence="1">The sequence shown here is derived from an EMBL/GenBank/DDBJ whole genome shotgun (WGS) entry which is preliminary data.</text>
</comment>
<organism evidence="1 2">
    <name type="scientific">Brachionus plicatilis</name>
    <name type="common">Marine rotifer</name>
    <name type="synonym">Brachionus muelleri</name>
    <dbReference type="NCBI Taxonomy" id="10195"/>
    <lineage>
        <taxon>Eukaryota</taxon>
        <taxon>Metazoa</taxon>
        <taxon>Spiralia</taxon>
        <taxon>Gnathifera</taxon>
        <taxon>Rotifera</taxon>
        <taxon>Eurotatoria</taxon>
        <taxon>Monogononta</taxon>
        <taxon>Pseudotrocha</taxon>
        <taxon>Ploima</taxon>
        <taxon>Brachionidae</taxon>
        <taxon>Brachionus</taxon>
    </lineage>
</organism>
<sequence length="118" mass="14256">MLKRFYFCLDKAKNEYKTDSLFPSEIFWTIKIWKQIINDLNIFLCNFFKNGSVKNQMQQNIYLIENKSFLLYLSISSNWPAIDSEKNANTRIKLNFLEKISKFWELQNKSVKFSYVKK</sequence>
<proteinExistence type="predicted"/>
<reference evidence="1 2" key="1">
    <citation type="journal article" date="2018" name="Sci. Rep.">
        <title>Genomic signatures of local adaptation to the degree of environmental predictability in rotifers.</title>
        <authorList>
            <person name="Franch-Gras L."/>
            <person name="Hahn C."/>
            <person name="Garcia-Roger E.M."/>
            <person name="Carmona M.J."/>
            <person name="Serra M."/>
            <person name="Gomez A."/>
        </authorList>
    </citation>
    <scope>NUCLEOTIDE SEQUENCE [LARGE SCALE GENOMIC DNA]</scope>
    <source>
        <strain evidence="1">HYR1</strain>
    </source>
</reference>
<evidence type="ECO:0000313" key="2">
    <source>
        <dbReference type="Proteomes" id="UP000276133"/>
    </source>
</evidence>
<gene>
    <name evidence="1" type="ORF">BpHYR1_005403</name>
</gene>
<keyword evidence="2" id="KW-1185">Reference proteome</keyword>
<dbReference type="AlphaFoldDB" id="A0A3M7QHB8"/>
<dbReference type="EMBL" id="REGN01006207">
    <property type="protein sequence ID" value="RNA10431.1"/>
    <property type="molecule type" value="Genomic_DNA"/>
</dbReference>
<accession>A0A3M7QHB8</accession>
<protein>
    <submittedName>
        <fullName evidence="1">Uncharacterized protein</fullName>
    </submittedName>
</protein>
<dbReference type="Proteomes" id="UP000276133">
    <property type="component" value="Unassembled WGS sequence"/>
</dbReference>
<evidence type="ECO:0000313" key="1">
    <source>
        <dbReference type="EMBL" id="RNA10431.1"/>
    </source>
</evidence>
<dbReference type="OrthoDB" id="1678912at2759"/>
<name>A0A3M7QHB8_BRAPC</name>